<evidence type="ECO:0000259" key="2">
    <source>
        <dbReference type="Pfam" id="PF08765"/>
    </source>
</evidence>
<dbReference type="InterPro" id="IPR014875">
    <property type="entry name" value="Mor_transcription_activator"/>
</dbReference>
<feature type="region of interest" description="Disordered" evidence="1">
    <location>
        <begin position="1"/>
        <end position="21"/>
    </location>
</feature>
<accession>A0A1G6XKU1</accession>
<protein>
    <submittedName>
        <fullName evidence="3">Mor transcription activator family protein</fullName>
    </submittedName>
</protein>
<keyword evidence="4" id="KW-1185">Reference proteome</keyword>
<gene>
    <name evidence="3" type="ORF">SAMN04488509_10743</name>
</gene>
<feature type="domain" description="Mor transcription activator" evidence="2">
    <location>
        <begin position="22"/>
        <end position="118"/>
    </location>
</feature>
<dbReference type="OrthoDB" id="6387485at2"/>
<dbReference type="Gene3D" id="1.10.10.60">
    <property type="entry name" value="Homeodomain-like"/>
    <property type="match status" value="1"/>
</dbReference>
<proteinExistence type="predicted"/>
<dbReference type="SUPFAM" id="SSF46689">
    <property type="entry name" value="Homeodomain-like"/>
    <property type="match status" value="1"/>
</dbReference>
<reference evidence="3 4" key="1">
    <citation type="submission" date="2016-10" db="EMBL/GenBank/DDBJ databases">
        <authorList>
            <person name="de Groot N.N."/>
        </authorList>
    </citation>
    <scope>NUCLEOTIDE SEQUENCE [LARGE SCALE GENOMIC DNA]</scope>
    <source>
        <strain evidence="3 4">DSM 16957</strain>
    </source>
</reference>
<evidence type="ECO:0000256" key="1">
    <source>
        <dbReference type="SAM" id="MobiDB-lite"/>
    </source>
</evidence>
<evidence type="ECO:0000313" key="3">
    <source>
        <dbReference type="EMBL" id="SDD78854.1"/>
    </source>
</evidence>
<dbReference type="AlphaFoldDB" id="A0A1G6XKU1"/>
<evidence type="ECO:0000313" key="4">
    <source>
        <dbReference type="Proteomes" id="UP000199603"/>
    </source>
</evidence>
<dbReference type="InterPro" id="IPR009057">
    <property type="entry name" value="Homeodomain-like_sf"/>
</dbReference>
<organism evidence="3 4">
    <name type="scientific">Aquimonas voraii</name>
    <dbReference type="NCBI Taxonomy" id="265719"/>
    <lineage>
        <taxon>Bacteria</taxon>
        <taxon>Pseudomonadati</taxon>
        <taxon>Pseudomonadota</taxon>
        <taxon>Gammaproteobacteria</taxon>
        <taxon>Lysobacterales</taxon>
        <taxon>Lysobacteraceae</taxon>
        <taxon>Aquimonas</taxon>
    </lineage>
</organism>
<dbReference type="EMBL" id="FNAG01000007">
    <property type="protein sequence ID" value="SDD78854.1"/>
    <property type="molecule type" value="Genomic_DNA"/>
</dbReference>
<name>A0A1G6XKU1_9GAMM</name>
<dbReference type="Proteomes" id="UP000199603">
    <property type="component" value="Unassembled WGS sequence"/>
</dbReference>
<sequence length="128" mass="14189">MQTPQEPDSKDAGTAPPSRVGWPDVLSEAADVAAHALRKRGEPDQRAEELARAVMLGLADVFGGRAFYLPRGLAVKRHFRDIDIAQRLTRDNARALAREYGITAIYVYECAKRGREALRKPQTEGNTE</sequence>
<dbReference type="Pfam" id="PF08765">
    <property type="entry name" value="Mor"/>
    <property type="match status" value="1"/>
</dbReference>